<dbReference type="InterPro" id="IPR043128">
    <property type="entry name" value="Rev_trsase/Diguanyl_cyclase"/>
</dbReference>
<name>A0A2T0V1C9_9GAMM</name>
<dbReference type="AlphaFoldDB" id="A0A2T0V1C9"/>
<feature type="transmembrane region" description="Helical" evidence="1">
    <location>
        <begin position="38"/>
        <end position="57"/>
    </location>
</feature>
<keyword evidence="1" id="KW-1133">Transmembrane helix</keyword>
<dbReference type="Proteomes" id="UP000237647">
    <property type="component" value="Unassembled WGS sequence"/>
</dbReference>
<dbReference type="OrthoDB" id="6181977at2"/>
<feature type="transmembrane region" description="Helical" evidence="1">
    <location>
        <begin position="126"/>
        <end position="145"/>
    </location>
</feature>
<evidence type="ECO:0000313" key="3">
    <source>
        <dbReference type="EMBL" id="PRY63985.1"/>
    </source>
</evidence>
<protein>
    <submittedName>
        <fullName evidence="3">Diguanylate cyclase</fullName>
    </submittedName>
</protein>
<sequence length="309" mass="34204">MSLHPLSRRLMTLAYSASLVLMMGYALWLYAMGNYLSLLVPAFMTLLLLAALLLHLGRTAKGHIAQIILLIATCLAVLNALCNPPYASAMWLGLPMATAFLLLPLWAALVLTGVIGPLIWGAIDHPALPSAYVFGYLALLLLLALPRWEHGRRRALLNATDPNDCYCNALNIGTLKERLQNEFQRAAMLNKRLAVLVIHLPQLDMAEEQFGPRAKIALLDTLCNEVHARCRDHDILGRAEEATFWLVLPDTSESGALLVRERLHYALSQCVLIETGQLEARIAACLPHKESFERYVQRLNGRAQALANG</sequence>
<proteinExistence type="predicted"/>
<evidence type="ECO:0000256" key="1">
    <source>
        <dbReference type="SAM" id="Phobius"/>
    </source>
</evidence>
<keyword evidence="1" id="KW-0812">Transmembrane</keyword>
<dbReference type="InterPro" id="IPR029787">
    <property type="entry name" value="Nucleotide_cyclase"/>
</dbReference>
<comment type="caution">
    <text evidence="3">The sequence shown here is derived from an EMBL/GenBank/DDBJ whole genome shotgun (WGS) entry which is preliminary data.</text>
</comment>
<gene>
    <name evidence="3" type="ORF">B0H98_107130</name>
</gene>
<keyword evidence="1" id="KW-0472">Membrane</keyword>
<dbReference type="Gene3D" id="3.30.70.270">
    <property type="match status" value="1"/>
</dbReference>
<keyword evidence="4" id="KW-1185">Reference proteome</keyword>
<dbReference type="EMBL" id="PVTK01000007">
    <property type="protein sequence ID" value="PRY63985.1"/>
    <property type="molecule type" value="Genomic_DNA"/>
</dbReference>
<feature type="transmembrane region" description="Helical" evidence="1">
    <location>
        <begin position="12"/>
        <end position="31"/>
    </location>
</feature>
<feature type="transmembrane region" description="Helical" evidence="1">
    <location>
        <begin position="94"/>
        <end position="120"/>
    </location>
</feature>
<dbReference type="RefSeq" id="WP_106375463.1">
    <property type="nucleotide sequence ID" value="NZ_PVTK01000007.1"/>
</dbReference>
<feature type="transmembrane region" description="Helical" evidence="1">
    <location>
        <begin position="63"/>
        <end position="82"/>
    </location>
</feature>
<organism evidence="3 4">
    <name type="scientific">Vreelandella songnenensis</name>
    <dbReference type="NCBI Taxonomy" id="1176243"/>
    <lineage>
        <taxon>Bacteria</taxon>
        <taxon>Pseudomonadati</taxon>
        <taxon>Pseudomonadota</taxon>
        <taxon>Gammaproteobacteria</taxon>
        <taxon>Oceanospirillales</taxon>
        <taxon>Halomonadaceae</taxon>
        <taxon>Vreelandella</taxon>
    </lineage>
</organism>
<dbReference type="Pfam" id="PF00990">
    <property type="entry name" value="GGDEF"/>
    <property type="match status" value="1"/>
</dbReference>
<dbReference type="InterPro" id="IPR000160">
    <property type="entry name" value="GGDEF_dom"/>
</dbReference>
<reference evidence="3 4" key="1">
    <citation type="submission" date="2018-03" db="EMBL/GenBank/DDBJ databases">
        <title>Genomic Encyclopedia of Type Strains, Phase III (KMG-III): the genomes of soil and plant-associated and newly described type strains.</title>
        <authorList>
            <person name="Whitman W."/>
        </authorList>
    </citation>
    <scope>NUCLEOTIDE SEQUENCE [LARGE SCALE GENOMIC DNA]</scope>
    <source>
        <strain evidence="3 4">CGMCC 1.12152</strain>
    </source>
</reference>
<dbReference type="SUPFAM" id="SSF55073">
    <property type="entry name" value="Nucleotide cyclase"/>
    <property type="match status" value="1"/>
</dbReference>
<feature type="domain" description="GGDEF" evidence="2">
    <location>
        <begin position="173"/>
        <end position="270"/>
    </location>
</feature>
<accession>A0A2T0V1C9</accession>
<evidence type="ECO:0000259" key="2">
    <source>
        <dbReference type="Pfam" id="PF00990"/>
    </source>
</evidence>
<evidence type="ECO:0000313" key="4">
    <source>
        <dbReference type="Proteomes" id="UP000237647"/>
    </source>
</evidence>